<dbReference type="InParanoid" id="G3I1D0"/>
<proteinExistence type="predicted"/>
<accession>G3I1D0</accession>
<dbReference type="Proteomes" id="UP000001075">
    <property type="component" value="Unassembled WGS sequence"/>
</dbReference>
<reference evidence="2" key="1">
    <citation type="journal article" date="2011" name="Nat. Biotechnol.">
        <title>The genomic sequence of the Chinese hamster ovary (CHO)-K1 cell line.</title>
        <authorList>
            <person name="Xu X."/>
            <person name="Nagarajan H."/>
            <person name="Lewis N.E."/>
            <person name="Pan S."/>
            <person name="Cai Z."/>
            <person name="Liu X."/>
            <person name="Chen W."/>
            <person name="Xie M."/>
            <person name="Wang W."/>
            <person name="Hammond S."/>
            <person name="Andersen M.R."/>
            <person name="Neff N."/>
            <person name="Passarelli B."/>
            <person name="Koh W."/>
            <person name="Fan H.C."/>
            <person name="Wang J."/>
            <person name="Gui Y."/>
            <person name="Lee K.H."/>
            <person name="Betenbaugh M.J."/>
            <person name="Quake S.R."/>
            <person name="Famili I."/>
            <person name="Palsson B.O."/>
            <person name="Wang J."/>
        </authorList>
    </citation>
    <scope>NUCLEOTIDE SEQUENCE [LARGE SCALE GENOMIC DNA]</scope>
    <source>
        <strain evidence="2">CHO K1 cell line</strain>
    </source>
</reference>
<sequence>MIIPLLKVLSNPVDVLDLAVKLRLCFRSETIQGNYVNMNFLDFELLTSLEELKK</sequence>
<evidence type="ECO:0000313" key="2">
    <source>
        <dbReference type="Proteomes" id="UP000001075"/>
    </source>
</evidence>
<dbReference type="AlphaFoldDB" id="G3I1D0"/>
<protein>
    <submittedName>
        <fullName evidence="1">Uncharacterized protein</fullName>
    </submittedName>
</protein>
<dbReference type="EMBL" id="JH001066">
    <property type="protein sequence ID" value="EGW10766.1"/>
    <property type="molecule type" value="Genomic_DNA"/>
</dbReference>
<gene>
    <name evidence="1" type="ORF">I79_017183</name>
</gene>
<organism evidence="1 2">
    <name type="scientific">Cricetulus griseus</name>
    <name type="common">Chinese hamster</name>
    <name type="synonym">Cricetulus barabensis griseus</name>
    <dbReference type="NCBI Taxonomy" id="10029"/>
    <lineage>
        <taxon>Eukaryota</taxon>
        <taxon>Metazoa</taxon>
        <taxon>Chordata</taxon>
        <taxon>Craniata</taxon>
        <taxon>Vertebrata</taxon>
        <taxon>Euteleostomi</taxon>
        <taxon>Mammalia</taxon>
        <taxon>Eutheria</taxon>
        <taxon>Euarchontoglires</taxon>
        <taxon>Glires</taxon>
        <taxon>Rodentia</taxon>
        <taxon>Myomorpha</taxon>
        <taxon>Muroidea</taxon>
        <taxon>Cricetidae</taxon>
        <taxon>Cricetinae</taxon>
        <taxon>Cricetulus</taxon>
    </lineage>
</organism>
<evidence type="ECO:0000313" key="1">
    <source>
        <dbReference type="EMBL" id="EGW10766.1"/>
    </source>
</evidence>
<name>G3I1D0_CRIGR</name>